<sequence>MEGDAPTKARQSLFSLSEIAEMESVLEEAGERSLERDFCQDLASKLSSSAIRAGKAAVTWKEVQDWFKSKLRGAQDEIDSKPLAWNLIVDLSDSTFSTPSNESLPNPAGSKVMDLSEVAFEAKSQKDYAWYDVASVLSYRITHSGELEARVRFSGFSKDQDEWINVRTSIRERSIPLEPSECHKIHVGDLTLCFQERSHQAVYCDAHVLAIDRKEHDASSCTCLFLVRYDQDDSEEEVDLSRICSRPLPEKMEPPQVNVKPDALSISARSLWE</sequence>
<dbReference type="EMBL" id="CM042888">
    <property type="protein sequence ID" value="KAI4325294.1"/>
    <property type="molecule type" value="Genomic_DNA"/>
</dbReference>
<organism evidence="1 2">
    <name type="scientific">Melastoma candidum</name>
    <dbReference type="NCBI Taxonomy" id="119954"/>
    <lineage>
        <taxon>Eukaryota</taxon>
        <taxon>Viridiplantae</taxon>
        <taxon>Streptophyta</taxon>
        <taxon>Embryophyta</taxon>
        <taxon>Tracheophyta</taxon>
        <taxon>Spermatophyta</taxon>
        <taxon>Magnoliopsida</taxon>
        <taxon>eudicotyledons</taxon>
        <taxon>Gunneridae</taxon>
        <taxon>Pentapetalae</taxon>
        <taxon>rosids</taxon>
        <taxon>malvids</taxon>
        <taxon>Myrtales</taxon>
        <taxon>Melastomataceae</taxon>
        <taxon>Melastomatoideae</taxon>
        <taxon>Melastomateae</taxon>
        <taxon>Melastoma</taxon>
    </lineage>
</organism>
<name>A0ACB9MPD2_9MYRT</name>
<reference evidence="2" key="1">
    <citation type="journal article" date="2023" name="Front. Plant Sci.">
        <title>Chromosomal-level genome assembly of Melastoma candidum provides insights into trichome evolution.</title>
        <authorList>
            <person name="Zhong Y."/>
            <person name="Wu W."/>
            <person name="Sun C."/>
            <person name="Zou P."/>
            <person name="Liu Y."/>
            <person name="Dai S."/>
            <person name="Zhou R."/>
        </authorList>
    </citation>
    <scope>NUCLEOTIDE SEQUENCE [LARGE SCALE GENOMIC DNA]</scope>
</reference>
<gene>
    <name evidence="1" type="ORF">MLD38_030706</name>
</gene>
<accession>A0ACB9MPD2</accession>
<protein>
    <submittedName>
        <fullName evidence="1">Uncharacterized protein</fullName>
    </submittedName>
</protein>
<dbReference type="Proteomes" id="UP001057402">
    <property type="component" value="Chromosome 9"/>
</dbReference>
<comment type="caution">
    <text evidence="1">The sequence shown here is derived from an EMBL/GenBank/DDBJ whole genome shotgun (WGS) entry which is preliminary data.</text>
</comment>
<keyword evidence="2" id="KW-1185">Reference proteome</keyword>
<evidence type="ECO:0000313" key="2">
    <source>
        <dbReference type="Proteomes" id="UP001057402"/>
    </source>
</evidence>
<proteinExistence type="predicted"/>
<evidence type="ECO:0000313" key="1">
    <source>
        <dbReference type="EMBL" id="KAI4325294.1"/>
    </source>
</evidence>